<dbReference type="Proteomes" id="UP000198960">
    <property type="component" value="Unassembled WGS sequence"/>
</dbReference>
<gene>
    <name evidence="2" type="ORF">SAMN05660991_02624</name>
</gene>
<dbReference type="SUPFAM" id="SSF52980">
    <property type="entry name" value="Restriction endonuclease-like"/>
    <property type="match status" value="1"/>
</dbReference>
<evidence type="ECO:0000259" key="1">
    <source>
        <dbReference type="Pfam" id="PF04480"/>
    </source>
</evidence>
<sequence length="295" mass="31658">MLLKTQGVTGVFVGAHAIADGVLTRRQLADGPFLRVLQGVYADVSQPRDHLLRCRAAALLMPDGAALGGRSAAAVLGAPSPGYGDPVTVVVPGPTAWRGPAGVRVHQTALPPSDVADDGYGMRWTTARRTAWEVGALETTATAVGVLDAMLRTDLLHEGDLGAILRERAGTRWSRRARRAFELVDRRSASPPESWVRVACALAGLPAPVLQFDVVEDGAWLGTVDLAWPEARLIVEYEGEYHFDELQIARDDVRLSRIAAAGWRVIRLAAHDLRSMDALVARIRAALAEAGFKAP</sequence>
<dbReference type="InterPro" id="IPR011335">
    <property type="entry name" value="Restrct_endonuc-II-like"/>
</dbReference>
<organism evidence="2 3">
    <name type="scientific">Trujillonella endophytica</name>
    <dbReference type="NCBI Taxonomy" id="673521"/>
    <lineage>
        <taxon>Bacteria</taxon>
        <taxon>Bacillati</taxon>
        <taxon>Actinomycetota</taxon>
        <taxon>Actinomycetes</taxon>
        <taxon>Geodermatophilales</taxon>
        <taxon>Geodermatophilaceae</taxon>
        <taxon>Trujillonella</taxon>
    </lineage>
</organism>
<reference evidence="3" key="1">
    <citation type="submission" date="2016-10" db="EMBL/GenBank/DDBJ databases">
        <authorList>
            <person name="Varghese N."/>
            <person name="Submissions S."/>
        </authorList>
    </citation>
    <scope>NUCLEOTIDE SEQUENCE [LARGE SCALE GENOMIC DNA]</scope>
    <source>
        <strain evidence="3">DSM 45413</strain>
    </source>
</reference>
<dbReference type="InterPro" id="IPR007569">
    <property type="entry name" value="DUF559"/>
</dbReference>
<feature type="domain" description="DUF559" evidence="1">
    <location>
        <begin position="224"/>
        <end position="287"/>
    </location>
</feature>
<accession>A0A1H8U1N0</accession>
<dbReference type="STRING" id="673521.SAMN05660991_02624"/>
<dbReference type="EMBL" id="FOEE01000007">
    <property type="protein sequence ID" value="SEO97172.1"/>
    <property type="molecule type" value="Genomic_DNA"/>
</dbReference>
<dbReference type="Pfam" id="PF04480">
    <property type="entry name" value="DUF559"/>
    <property type="match status" value="1"/>
</dbReference>
<keyword evidence="3" id="KW-1185">Reference proteome</keyword>
<dbReference type="RefSeq" id="WP_091943792.1">
    <property type="nucleotide sequence ID" value="NZ_FOEE01000007.1"/>
</dbReference>
<evidence type="ECO:0000313" key="3">
    <source>
        <dbReference type="Proteomes" id="UP000198960"/>
    </source>
</evidence>
<dbReference type="Gene3D" id="3.40.960.10">
    <property type="entry name" value="VSR Endonuclease"/>
    <property type="match status" value="1"/>
</dbReference>
<name>A0A1H8U1N0_9ACTN</name>
<proteinExistence type="predicted"/>
<protein>
    <recommendedName>
        <fullName evidence="1">DUF559 domain-containing protein</fullName>
    </recommendedName>
</protein>
<evidence type="ECO:0000313" key="2">
    <source>
        <dbReference type="EMBL" id="SEO97172.1"/>
    </source>
</evidence>
<dbReference type="AlphaFoldDB" id="A0A1H8U1N0"/>
<dbReference type="OrthoDB" id="5517693at2"/>